<sequence length="992" mass="106049">MALACTLRTGQVRAILLRGSFILLLTLLATITSLSAATAFGLVTSEIPSLTVSTEVEHAYIVNGAFETDEQSTRMTFAATQTNGSSLPSWITLNPETGIFTVRAPTSTRGQVIQVRVTATDAGGAKKSVDFSVVVDDESLGCTLDANTDRLARVINCETGKARLRGYSSTGSYRWTGPNGFTSTSQEPDVTVPGLYVLTTGESGCARKVAVEVKAAPAGCKEAEKNKIPVAKIDANQFSGKAPLTVNFDGLLSYDSDGTVADYQWSWEGATAAGPTPTATFEAGTHKVVLTVTDNTGAKSTDYVTVEVANSDYVRYRSYWLEAECAEIGGKWSTGKSSSASEGSYVFAKGESTSSAPSDVPENRIRFTLTNAEAGNFFLFARVDAASNLNDSYWVRVNGKSWIEWNSGIESGRGFQWNEMFGQQLYLNDGTNTLDFAFREADARLDKIHLNQQNRKPSGTGEAADNCYAPANTPPVAVASASTYSGVAPLAVMLDAGKSTDNDGKIVEYNWSWTGGSASGVTPETTLSAGTYKVTLTVKDDDGATASNVITIQVADEPVSNNNSIWLEAECAAVGSTWATKKSTSASGESYVIANGKNSYNSAPADVPENRIRFTFDSPGKGLYKVFARISAPTNGDDSFWVRINGGSWIKWYQGIVQGGGFNWNRLPGNSHQLEAGTNTIDFAFREDGAMLDKLYLTGSNTVPSGMGGTATNCQTAATETVYTHWLEAECAQVGKGWEQNLSSGASNGKYIVFTGNNQTNEPAADDLSQQVKFTAYAQGSGTFHLYLRLDAPDLGSNSIWVKVDEGKWMKLWTEIGGNNLLTNGFEWRRMNDDGKAVSFTLNAGNHTVTIANREAGLKLDKVAFSLSSAVPTNMGGSAANCSAQSQAMASSSKSMTQSTTQPEAAAEVAEGVTVYPNPAVENINIALSSDYEGDVRLTIIDVNGREVSTSIHNKVGELLSVDLSVRDLPSGLYRVRIIEGENQRVQSFVRL</sequence>
<evidence type="ECO:0000313" key="4">
    <source>
        <dbReference type="Proteomes" id="UP000226437"/>
    </source>
</evidence>
<dbReference type="SUPFAM" id="SSF49785">
    <property type="entry name" value="Galactose-binding domain-like"/>
    <property type="match status" value="1"/>
</dbReference>
<dbReference type="PROSITE" id="PS50093">
    <property type="entry name" value="PKD"/>
    <property type="match status" value="1"/>
</dbReference>
<dbReference type="CDD" id="cd00146">
    <property type="entry name" value="PKD"/>
    <property type="match status" value="2"/>
</dbReference>
<dbReference type="RefSeq" id="WP_099105659.1">
    <property type="nucleotide sequence ID" value="NZ_JAATJF010000002.1"/>
</dbReference>
<evidence type="ECO:0000313" key="3">
    <source>
        <dbReference type="EMBL" id="PHK99042.1"/>
    </source>
</evidence>
<dbReference type="InterPro" id="IPR015919">
    <property type="entry name" value="Cadherin-like_sf"/>
</dbReference>
<keyword evidence="1" id="KW-0472">Membrane</keyword>
<keyword evidence="1" id="KW-1133">Transmembrane helix</keyword>
<dbReference type="Pfam" id="PF05345">
    <property type="entry name" value="He_PIG"/>
    <property type="match status" value="1"/>
</dbReference>
<dbReference type="InterPro" id="IPR008979">
    <property type="entry name" value="Galactose-bd-like_sf"/>
</dbReference>
<keyword evidence="4" id="KW-1185">Reference proteome</keyword>
<dbReference type="Gene3D" id="2.60.40.10">
    <property type="entry name" value="Immunoglobulins"/>
    <property type="match status" value="3"/>
</dbReference>
<dbReference type="EMBL" id="PDLO01000002">
    <property type="protein sequence ID" value="PHK99042.1"/>
    <property type="molecule type" value="Genomic_DNA"/>
</dbReference>
<proteinExistence type="predicted"/>
<feature type="domain" description="PKD" evidence="2">
    <location>
        <begin position="475"/>
        <end position="559"/>
    </location>
</feature>
<dbReference type="CDD" id="cd02795">
    <property type="entry name" value="CBM6-CBM35-CBM36_like"/>
    <property type="match status" value="1"/>
</dbReference>
<dbReference type="InterPro" id="IPR000601">
    <property type="entry name" value="PKD_dom"/>
</dbReference>
<dbReference type="SMART" id="SM00736">
    <property type="entry name" value="CADG"/>
    <property type="match status" value="1"/>
</dbReference>
<dbReference type="OrthoDB" id="951108at2"/>
<dbReference type="Pfam" id="PF18911">
    <property type="entry name" value="PKD_4"/>
    <property type="match status" value="2"/>
</dbReference>
<dbReference type="Pfam" id="PF18962">
    <property type="entry name" value="Por_Secre_tail"/>
    <property type="match status" value="1"/>
</dbReference>
<dbReference type="Proteomes" id="UP000226437">
    <property type="component" value="Unassembled WGS sequence"/>
</dbReference>
<dbReference type="NCBIfam" id="TIGR04183">
    <property type="entry name" value="Por_Secre_tail"/>
    <property type="match status" value="1"/>
</dbReference>
<gene>
    <name evidence="3" type="ORF">CGL56_06165</name>
</gene>
<dbReference type="InterPro" id="IPR013783">
    <property type="entry name" value="Ig-like_fold"/>
</dbReference>
<dbReference type="GO" id="GO:0016020">
    <property type="term" value="C:membrane"/>
    <property type="evidence" value="ECO:0007669"/>
    <property type="project" value="InterPro"/>
</dbReference>
<dbReference type="Gene3D" id="2.60.120.260">
    <property type="entry name" value="Galactose-binding domain-like"/>
    <property type="match status" value="3"/>
</dbReference>
<dbReference type="AlphaFoldDB" id="A0A2G0CGE1"/>
<dbReference type="SUPFAM" id="SSF49299">
    <property type="entry name" value="PKD domain"/>
    <property type="match status" value="2"/>
</dbReference>
<dbReference type="SMART" id="SM00089">
    <property type="entry name" value="PKD"/>
    <property type="match status" value="2"/>
</dbReference>
<protein>
    <recommendedName>
        <fullName evidence="2">PKD domain-containing protein</fullName>
    </recommendedName>
</protein>
<organism evidence="3 4">
    <name type="scientific">Neolewinella marina</name>
    <dbReference type="NCBI Taxonomy" id="438751"/>
    <lineage>
        <taxon>Bacteria</taxon>
        <taxon>Pseudomonadati</taxon>
        <taxon>Bacteroidota</taxon>
        <taxon>Saprospiria</taxon>
        <taxon>Saprospirales</taxon>
        <taxon>Lewinellaceae</taxon>
        <taxon>Neolewinella</taxon>
    </lineage>
</organism>
<feature type="transmembrane region" description="Helical" evidence="1">
    <location>
        <begin position="21"/>
        <end position="43"/>
    </location>
</feature>
<keyword evidence="1" id="KW-0812">Transmembrane</keyword>
<dbReference type="GO" id="GO:0005509">
    <property type="term" value="F:calcium ion binding"/>
    <property type="evidence" value="ECO:0007669"/>
    <property type="project" value="InterPro"/>
</dbReference>
<dbReference type="InterPro" id="IPR006644">
    <property type="entry name" value="Cadg"/>
</dbReference>
<accession>A0A2G0CGE1</accession>
<reference evidence="3 4" key="1">
    <citation type="submission" date="2017-10" db="EMBL/GenBank/DDBJ databases">
        <title>The draft genome sequence of Lewinella marina KCTC 32374.</title>
        <authorList>
            <person name="Wang K."/>
        </authorList>
    </citation>
    <scope>NUCLEOTIDE SEQUENCE [LARGE SCALE GENOMIC DNA]</scope>
    <source>
        <strain evidence="3 4">MKG-38</strain>
    </source>
</reference>
<name>A0A2G0CGE1_9BACT</name>
<dbReference type="SUPFAM" id="SSF49313">
    <property type="entry name" value="Cadherin-like"/>
    <property type="match status" value="1"/>
</dbReference>
<dbReference type="InterPro" id="IPR022409">
    <property type="entry name" value="PKD/Chitinase_dom"/>
</dbReference>
<evidence type="ECO:0000256" key="1">
    <source>
        <dbReference type="SAM" id="Phobius"/>
    </source>
</evidence>
<evidence type="ECO:0000259" key="2">
    <source>
        <dbReference type="PROSITE" id="PS50093"/>
    </source>
</evidence>
<dbReference type="InterPro" id="IPR026444">
    <property type="entry name" value="Secre_tail"/>
</dbReference>
<comment type="caution">
    <text evidence="3">The sequence shown here is derived from an EMBL/GenBank/DDBJ whole genome shotgun (WGS) entry which is preliminary data.</text>
</comment>
<dbReference type="InterPro" id="IPR035986">
    <property type="entry name" value="PKD_dom_sf"/>
</dbReference>